<dbReference type="Proteomes" id="UP000031820">
    <property type="component" value="Unassembled WGS sequence"/>
</dbReference>
<proteinExistence type="predicted"/>
<dbReference type="AlphaFoldDB" id="A0AAW3FVK4"/>
<gene>
    <name evidence="1" type="ORF">LS45_26015</name>
</gene>
<organism evidence="1 2">
    <name type="scientific">Klebsiella pneumoniae</name>
    <dbReference type="NCBI Taxonomy" id="573"/>
    <lineage>
        <taxon>Bacteria</taxon>
        <taxon>Pseudomonadati</taxon>
        <taxon>Pseudomonadota</taxon>
        <taxon>Gammaproteobacteria</taxon>
        <taxon>Enterobacterales</taxon>
        <taxon>Enterobacteriaceae</taxon>
        <taxon>Klebsiella/Raoultella group</taxon>
        <taxon>Klebsiella</taxon>
        <taxon>Klebsiella pneumoniae complex</taxon>
    </lineage>
</organism>
<sequence>MIAKGYKLPHEFPHESFIQEVLEDFFESEGYSIIEEKPIDIKCSNADKNETWIIEVKGKTSQIGLDFKTCLGQIVMRMNNPDYIYAIAMPDIEQYHKQVNKVSSKIAAKINLNWIFVSDKGTIEIIRNCD</sequence>
<evidence type="ECO:0000313" key="1">
    <source>
        <dbReference type="EMBL" id="KII01525.1"/>
    </source>
</evidence>
<protein>
    <recommendedName>
        <fullName evidence="3">Restriction endonuclease type IV Mrr domain-containing protein</fullName>
    </recommendedName>
</protein>
<evidence type="ECO:0008006" key="3">
    <source>
        <dbReference type="Google" id="ProtNLM"/>
    </source>
</evidence>
<reference evidence="1 2" key="1">
    <citation type="submission" date="2014-10" db="EMBL/GenBank/DDBJ databases">
        <title>Plasmid movement, recombination, and chromosomal integration amongst multidrug resistant commensal Escherichia coli clones within a single commercial turkey flock.</title>
        <authorList>
            <person name="Lang K."/>
            <person name="Dorn K."/>
            <person name="Danzeisen J."/>
            <person name="Johnson T."/>
        </authorList>
    </citation>
    <scope>NUCLEOTIDE SEQUENCE [LARGE SCALE GENOMIC DNA]</scope>
    <source>
        <strain evidence="1 2">UMNturkey9</strain>
    </source>
</reference>
<comment type="caution">
    <text evidence="1">The sequence shown here is derived from an EMBL/GenBank/DDBJ whole genome shotgun (WGS) entry which is preliminary data.</text>
</comment>
<dbReference type="EMBL" id="JRRF01000031">
    <property type="protein sequence ID" value="KII01525.1"/>
    <property type="molecule type" value="Genomic_DNA"/>
</dbReference>
<accession>A0AAW3FVK4</accession>
<evidence type="ECO:0000313" key="2">
    <source>
        <dbReference type="Proteomes" id="UP000031820"/>
    </source>
</evidence>
<name>A0AAW3FVK4_KLEPN</name>
<dbReference type="RefSeq" id="WP_000560765.1">
    <property type="nucleotide sequence ID" value="NZ_CAAGWN010000001.1"/>
</dbReference>